<feature type="binding site" evidence="7">
    <location>
        <begin position="445"/>
        <end position="449"/>
    </location>
    <ligand>
        <name>substrate</name>
    </ligand>
</feature>
<feature type="binding site" evidence="7">
    <location>
        <position position="490"/>
    </location>
    <ligand>
        <name>substrate</name>
    </ligand>
</feature>
<dbReference type="InterPro" id="IPR017853">
    <property type="entry name" value="GH"/>
</dbReference>
<feature type="binding site" evidence="7">
    <location>
        <position position="412"/>
    </location>
    <ligand>
        <name>substrate</name>
    </ligand>
</feature>
<dbReference type="InterPro" id="IPR038417">
    <property type="entry name" value="Alpga-gal_N_sf"/>
</dbReference>
<protein>
    <recommendedName>
        <fullName evidence="2 5">Alpha-galactosidase</fullName>
        <ecNumber evidence="2 5">3.2.1.22</ecNumber>
    </recommendedName>
</protein>
<evidence type="ECO:0000256" key="2">
    <source>
        <dbReference type="ARBA" id="ARBA00012755"/>
    </source>
</evidence>
<dbReference type="GO" id="GO:0016052">
    <property type="term" value="P:carbohydrate catabolic process"/>
    <property type="evidence" value="ECO:0007669"/>
    <property type="project" value="InterPro"/>
</dbReference>
<dbReference type="InterPro" id="IPR050985">
    <property type="entry name" value="Alpha-glycosidase_related"/>
</dbReference>
<dbReference type="Gene3D" id="3.20.20.70">
    <property type="entry name" value="Aldolase class I"/>
    <property type="match status" value="1"/>
</dbReference>
<dbReference type="PANTHER" id="PTHR43053">
    <property type="entry name" value="GLYCOSIDASE FAMILY 31"/>
    <property type="match status" value="1"/>
</dbReference>
<evidence type="ECO:0000256" key="5">
    <source>
        <dbReference type="PIRNR" id="PIRNR005536"/>
    </source>
</evidence>
<feature type="binding site" evidence="7">
    <location>
        <position position="168"/>
    </location>
    <ligand>
        <name>substrate</name>
    </ligand>
</feature>
<evidence type="ECO:0000256" key="6">
    <source>
        <dbReference type="PIRSR" id="PIRSR005536-1"/>
    </source>
</evidence>
<reference evidence="9 10" key="1">
    <citation type="journal article" date="2014" name="World J. Microbiol. Biotechnol.">
        <title>Biodiversity and physiological characteristics of Antarctic and Arctic lichens-associated bacteria.</title>
        <authorList>
            <person name="Lee Y.M."/>
            <person name="Kim E.H."/>
            <person name="Lee H.K."/>
            <person name="Hong S.G."/>
        </authorList>
    </citation>
    <scope>NUCLEOTIDE SEQUENCE [LARGE SCALE GENOMIC DNA]</scope>
    <source>
        <strain evidence="9 10">PAMC 26569</strain>
    </source>
</reference>
<dbReference type="PROSITE" id="PS00512">
    <property type="entry name" value="ALPHA_GALACTOSIDASE"/>
    <property type="match status" value="1"/>
</dbReference>
<accession>A0A6M8HSY4</accession>
<dbReference type="InterPro" id="IPR013785">
    <property type="entry name" value="Aldolase_TIM"/>
</dbReference>
<dbReference type="KEGG" id="lck:HN018_17715"/>
<dbReference type="FunFam" id="3.20.20.70:FF:000118">
    <property type="entry name" value="Alpha-galactosidase"/>
    <property type="match status" value="1"/>
</dbReference>
<dbReference type="SUPFAM" id="SSF51445">
    <property type="entry name" value="(Trans)glycosidases"/>
    <property type="match status" value="1"/>
</dbReference>
<dbReference type="RefSeq" id="WP_171835241.1">
    <property type="nucleotide sequence ID" value="NZ_CP053708.1"/>
</dbReference>
<feature type="active site" description="Proton donor" evidence="6">
    <location>
        <position position="512"/>
    </location>
</feature>
<proteinExistence type="inferred from homology"/>
<dbReference type="Pfam" id="PF16875">
    <property type="entry name" value="Glyco_hydro_36N"/>
    <property type="match status" value="1"/>
</dbReference>
<keyword evidence="4 5" id="KW-0326">Glycosidase</keyword>
<feature type="active site" description="Nucleophile" evidence="6">
    <location>
        <position position="447"/>
    </location>
</feature>
<dbReference type="AlphaFoldDB" id="A0A6M8HSY4"/>
<dbReference type="GO" id="GO:0004557">
    <property type="term" value="F:alpha-galactosidase activity"/>
    <property type="evidence" value="ECO:0007669"/>
    <property type="project" value="UniProtKB-UniRule"/>
</dbReference>
<gene>
    <name evidence="9" type="ORF">HN018_17715</name>
</gene>
<comment type="similarity">
    <text evidence="5">Belongs to the glycosyl hydrolase.</text>
</comment>
<keyword evidence="3 5" id="KW-0378">Hydrolase</keyword>
<evidence type="ECO:0000313" key="10">
    <source>
        <dbReference type="Proteomes" id="UP000500767"/>
    </source>
</evidence>
<feature type="binding site" evidence="7">
    <location>
        <position position="512"/>
    </location>
    <ligand>
        <name>substrate</name>
    </ligand>
</feature>
<dbReference type="Gene3D" id="2.70.98.60">
    <property type="entry name" value="alpha-galactosidase from lactobacil brevis"/>
    <property type="match status" value="1"/>
</dbReference>
<sequence length="708" mass="78035">MTTHRLDGSNTTLLLLQRVTGLPEIVHWGARLPDGVSLDAVSSLRDRALRHNGLDEDHVEAVLMPTLGTGSQRTAAMAASRGRIDWSAEFTEVTIHQEPGELRISASDPVTALALEIILALAPDGDLLSMRSVLRNEGHEPLNVERLAAGVFLLPADATELLVFDGRWGREFAERRVDLSSGLWASENRRGRLHDRFPGIIAGAAGFDEDRGRVYGVHLGWSGNHRTTAERLEDGRVLVITGELLHPGEVELAPGEAIETPVAYASFSPDGLAGLSRRFHDGVRRDVLRWPDGAMRPRPVTLNTWEGNYFTHQHDRLVAQATAAKQIGIERFVLDDGWMAGRNNPHAGLGDWRPDPVKYPNGLGPLIEAVVSQGLEFGLWVEPEMVNPDSDLYRAHPDAVLHVAGRRLRTSRYQLILDLTRPEIADDIFGQLDTLLRAHPISYLKWDMNRDFVAAGDRHGHPAYRRHLLANYALLARLRAAHPQLEIETCSSGGGRPDFGILRHTHRVWTSDCTDALERLSIQRGFSRFLPPELMGAHVAASPNHQTGRRHTLAFRAAVALFGHMGVELDPTTLDPDELEMLAGWIALHKRLRPLLHGGNLFARPTQAARLLRGVVSSDRRHAAYLVAQERTDPLRAPPLTLPGLDPAIGYRVQLPAPQHLDTRLSESQRSLFAEGLLVPGALLATAGIALPELQPETALVLELTALD</sequence>
<dbReference type="PANTHER" id="PTHR43053:SF3">
    <property type="entry name" value="ALPHA-GALACTOSIDASE C-RELATED"/>
    <property type="match status" value="1"/>
</dbReference>
<dbReference type="PIRSF" id="PIRSF005536">
    <property type="entry name" value="Agal"/>
    <property type="match status" value="1"/>
</dbReference>
<feature type="domain" description="Glycosyl hydrolase family 36 N-terminal" evidence="8">
    <location>
        <begin position="21"/>
        <end position="253"/>
    </location>
</feature>
<evidence type="ECO:0000256" key="4">
    <source>
        <dbReference type="ARBA" id="ARBA00023295"/>
    </source>
</evidence>
<dbReference type="Pfam" id="PF02065">
    <property type="entry name" value="Melibiase"/>
    <property type="match status" value="1"/>
</dbReference>
<evidence type="ECO:0000256" key="7">
    <source>
        <dbReference type="PIRSR" id="PIRSR005536-2"/>
    </source>
</evidence>
<dbReference type="InterPro" id="IPR000111">
    <property type="entry name" value="Glyco_hydro_27/36_CS"/>
</dbReference>
<evidence type="ECO:0000259" key="8">
    <source>
        <dbReference type="Pfam" id="PF16875"/>
    </source>
</evidence>
<name>A0A6M8HSY4_9PROT</name>
<organism evidence="9 10">
    <name type="scientific">Lichenicola cladoniae</name>
    <dbReference type="NCBI Taxonomy" id="1484109"/>
    <lineage>
        <taxon>Bacteria</taxon>
        <taxon>Pseudomonadati</taxon>
        <taxon>Pseudomonadota</taxon>
        <taxon>Alphaproteobacteria</taxon>
        <taxon>Acetobacterales</taxon>
        <taxon>Acetobacteraceae</taxon>
        <taxon>Lichenicola</taxon>
    </lineage>
</organism>
<comment type="catalytic activity">
    <reaction evidence="1 5">
        <text>Hydrolysis of terminal, non-reducing alpha-D-galactose residues in alpha-D-galactosides, including galactose oligosaccharides, galactomannans and galactolipids.</text>
        <dbReference type="EC" id="3.2.1.22"/>
    </reaction>
</comment>
<keyword evidence="10" id="KW-1185">Reference proteome</keyword>
<dbReference type="CDD" id="cd14791">
    <property type="entry name" value="GH36"/>
    <property type="match status" value="1"/>
</dbReference>
<evidence type="ECO:0000256" key="3">
    <source>
        <dbReference type="ARBA" id="ARBA00022801"/>
    </source>
</evidence>
<dbReference type="Proteomes" id="UP000500767">
    <property type="component" value="Chromosome"/>
</dbReference>
<evidence type="ECO:0000256" key="1">
    <source>
        <dbReference type="ARBA" id="ARBA00001255"/>
    </source>
</evidence>
<dbReference type="InterPro" id="IPR031704">
    <property type="entry name" value="Glyco_hydro_36_N"/>
</dbReference>
<feature type="binding site" evidence="7">
    <location>
        <begin position="335"/>
        <end position="336"/>
    </location>
    <ligand>
        <name>substrate</name>
    </ligand>
</feature>
<dbReference type="EC" id="3.2.1.22" evidence="2 5"/>
<dbReference type="PRINTS" id="PR00743">
    <property type="entry name" value="GLHYDRLASE36"/>
</dbReference>
<evidence type="ECO:0000313" key="9">
    <source>
        <dbReference type="EMBL" id="QKE91624.1"/>
    </source>
</evidence>
<dbReference type="EMBL" id="CP053708">
    <property type="protein sequence ID" value="QKE91624.1"/>
    <property type="molecule type" value="Genomic_DNA"/>
</dbReference>
<dbReference type="InterPro" id="IPR002252">
    <property type="entry name" value="Glyco_hydro_36"/>
</dbReference>